<proteinExistence type="predicted"/>
<feature type="compositionally biased region" description="Low complexity" evidence="1">
    <location>
        <begin position="117"/>
        <end position="131"/>
    </location>
</feature>
<accession>A0A9P5X448</accession>
<evidence type="ECO:0000313" key="3">
    <source>
        <dbReference type="Proteomes" id="UP000807342"/>
    </source>
</evidence>
<feature type="compositionally biased region" description="Polar residues" evidence="1">
    <location>
        <begin position="132"/>
        <end position="160"/>
    </location>
</feature>
<organism evidence="2 3">
    <name type="scientific">Macrolepiota fuliginosa MF-IS2</name>
    <dbReference type="NCBI Taxonomy" id="1400762"/>
    <lineage>
        <taxon>Eukaryota</taxon>
        <taxon>Fungi</taxon>
        <taxon>Dikarya</taxon>
        <taxon>Basidiomycota</taxon>
        <taxon>Agaricomycotina</taxon>
        <taxon>Agaricomycetes</taxon>
        <taxon>Agaricomycetidae</taxon>
        <taxon>Agaricales</taxon>
        <taxon>Agaricineae</taxon>
        <taxon>Agaricaceae</taxon>
        <taxon>Macrolepiota</taxon>
    </lineage>
</organism>
<evidence type="ECO:0000313" key="2">
    <source>
        <dbReference type="EMBL" id="KAF9444047.1"/>
    </source>
</evidence>
<dbReference type="AlphaFoldDB" id="A0A9P5X448"/>
<gene>
    <name evidence="2" type="ORF">P691DRAFT_763728</name>
</gene>
<name>A0A9P5X448_9AGAR</name>
<evidence type="ECO:0000256" key="1">
    <source>
        <dbReference type="SAM" id="MobiDB-lite"/>
    </source>
</evidence>
<protein>
    <submittedName>
        <fullName evidence="2">Uncharacterized protein</fullName>
    </submittedName>
</protein>
<dbReference type="Proteomes" id="UP000807342">
    <property type="component" value="Unassembled WGS sequence"/>
</dbReference>
<reference evidence="2" key="1">
    <citation type="submission" date="2020-11" db="EMBL/GenBank/DDBJ databases">
        <authorList>
            <consortium name="DOE Joint Genome Institute"/>
            <person name="Ahrendt S."/>
            <person name="Riley R."/>
            <person name="Andreopoulos W."/>
            <person name="Labutti K."/>
            <person name="Pangilinan J."/>
            <person name="Ruiz-Duenas F.J."/>
            <person name="Barrasa J.M."/>
            <person name="Sanchez-Garcia M."/>
            <person name="Camarero S."/>
            <person name="Miyauchi S."/>
            <person name="Serrano A."/>
            <person name="Linde D."/>
            <person name="Babiker R."/>
            <person name="Drula E."/>
            <person name="Ayuso-Fernandez I."/>
            <person name="Pacheco R."/>
            <person name="Padilla G."/>
            <person name="Ferreira P."/>
            <person name="Barriuso J."/>
            <person name="Kellner H."/>
            <person name="Castanera R."/>
            <person name="Alfaro M."/>
            <person name="Ramirez L."/>
            <person name="Pisabarro A.G."/>
            <person name="Kuo A."/>
            <person name="Tritt A."/>
            <person name="Lipzen A."/>
            <person name="He G."/>
            <person name="Yan M."/>
            <person name="Ng V."/>
            <person name="Cullen D."/>
            <person name="Martin F."/>
            <person name="Rosso M.-N."/>
            <person name="Henrissat B."/>
            <person name="Hibbett D."/>
            <person name="Martinez A.T."/>
            <person name="Grigoriev I.V."/>
        </authorList>
    </citation>
    <scope>NUCLEOTIDE SEQUENCE</scope>
    <source>
        <strain evidence="2">MF-IS2</strain>
    </source>
</reference>
<keyword evidence="3" id="KW-1185">Reference proteome</keyword>
<feature type="region of interest" description="Disordered" evidence="1">
    <location>
        <begin position="117"/>
        <end position="166"/>
    </location>
</feature>
<dbReference type="EMBL" id="MU151410">
    <property type="protein sequence ID" value="KAF9444047.1"/>
    <property type="molecule type" value="Genomic_DNA"/>
</dbReference>
<sequence>MPISSSLVLQQQDPWYLAQPSPTLGAQSVKTTPLLMANPNFNQHDMLSQLSGLIVCPGHRIPIIPDFVLPTNSQSSPSQSTSTVSSQHILASQSQQIFASQSQQVFAPQAQHILASLPSPGHSSLPLASHPQSLVTEPDSQAPSLPSDSQCSSQPNSMIPSSHPEANGLHSQLLNNFVPLQNISIMNGAPTPDNSSSTPMPPMPFIPIWDPASCRAPDKLTVYDKSTSLVSQFKVLTAKYAAKPKINCSECIAGVKWVEKCGNMAQNKNCDFEAYWHGLTPEEHVPFIVEAYQHFLQSIQTKAQPKWKLAKGQTQ</sequence>
<comment type="caution">
    <text evidence="2">The sequence shown here is derived from an EMBL/GenBank/DDBJ whole genome shotgun (WGS) entry which is preliminary data.</text>
</comment>